<dbReference type="AlphaFoldDB" id="A0A9D1JEX5"/>
<evidence type="ECO:0000313" key="14">
    <source>
        <dbReference type="Proteomes" id="UP000824201"/>
    </source>
</evidence>
<comment type="catalytic activity">
    <reaction evidence="9 11">
        <text>S-sulfanyl-L-cysteinyl-[protein] + uridine(34) in tRNA + AH2 + ATP = 2-thiouridine(34) in tRNA + L-cysteinyl-[protein] + A + AMP + diphosphate + H(+)</text>
        <dbReference type="Rhea" id="RHEA:47032"/>
        <dbReference type="Rhea" id="RHEA-COMP:10131"/>
        <dbReference type="Rhea" id="RHEA-COMP:11726"/>
        <dbReference type="Rhea" id="RHEA-COMP:11727"/>
        <dbReference type="Rhea" id="RHEA-COMP:11728"/>
        <dbReference type="ChEBI" id="CHEBI:13193"/>
        <dbReference type="ChEBI" id="CHEBI:15378"/>
        <dbReference type="ChEBI" id="CHEBI:17499"/>
        <dbReference type="ChEBI" id="CHEBI:29950"/>
        <dbReference type="ChEBI" id="CHEBI:30616"/>
        <dbReference type="ChEBI" id="CHEBI:33019"/>
        <dbReference type="ChEBI" id="CHEBI:61963"/>
        <dbReference type="ChEBI" id="CHEBI:65315"/>
        <dbReference type="ChEBI" id="CHEBI:87170"/>
        <dbReference type="ChEBI" id="CHEBI:456215"/>
        <dbReference type="EC" id="2.8.1.13"/>
    </reaction>
</comment>
<feature type="binding site" evidence="11">
    <location>
        <position position="128"/>
    </location>
    <ligand>
        <name>ATP</name>
        <dbReference type="ChEBI" id="CHEBI:30616"/>
    </ligand>
</feature>
<feature type="site" description="Interaction with tRNA" evidence="11">
    <location>
        <position position="341"/>
    </location>
</feature>
<feature type="binding site" evidence="11">
    <location>
        <begin position="8"/>
        <end position="15"/>
    </location>
    <ligand>
        <name>ATP</name>
        <dbReference type="ChEBI" id="CHEBI:30616"/>
    </ligand>
</feature>
<dbReference type="InterPro" id="IPR046884">
    <property type="entry name" value="MnmA-like_central"/>
</dbReference>
<dbReference type="CDD" id="cd01998">
    <property type="entry name" value="MnmA_TRMU-like"/>
    <property type="match status" value="1"/>
</dbReference>
<dbReference type="GO" id="GO:0000049">
    <property type="term" value="F:tRNA binding"/>
    <property type="evidence" value="ECO:0007669"/>
    <property type="project" value="UniProtKB-KW"/>
</dbReference>
<feature type="active site" description="Cysteine persulfide intermediate" evidence="11">
    <location>
        <position position="201"/>
    </location>
</feature>
<dbReference type="InterPro" id="IPR046885">
    <property type="entry name" value="MnmA-like_C"/>
</dbReference>
<keyword evidence="2 11" id="KW-0820">tRNA-binding</keyword>
<dbReference type="GO" id="GO:0103016">
    <property type="term" value="F:tRNA-uridine 2-sulfurtransferase activity"/>
    <property type="evidence" value="ECO:0007669"/>
    <property type="project" value="UniProtKB-EC"/>
</dbReference>
<accession>A0A9D1JEX5</accession>
<dbReference type="PANTHER" id="PTHR11933">
    <property type="entry name" value="TRNA 5-METHYLAMINOMETHYL-2-THIOURIDYLATE -METHYLTRANSFERASE"/>
    <property type="match status" value="1"/>
</dbReference>
<dbReference type="Pfam" id="PF03054">
    <property type="entry name" value="tRNA_Me_trans"/>
    <property type="match status" value="1"/>
</dbReference>
<keyword evidence="4 11" id="KW-0819">tRNA processing</keyword>
<dbReference type="FunFam" id="2.30.30.280:FF:000001">
    <property type="entry name" value="tRNA-specific 2-thiouridylase MnmA"/>
    <property type="match status" value="1"/>
</dbReference>
<sequence length="364" mass="40737">MKKKVVVGMSGGVDSSVAAWLLKEQGYDVIGVTMQIWQDENPLDVGREGGCCGLSAVDDARRVAAALEIPYYVMNFKKEFKKDVIDYFVAEYLQGRTPNPCIACNRYVKWEALLQRSLSIGADYIATGHYAKVIQLPNGRYTIQKSVTDKKDQTYALYNLTQEQLAHTLMPVGDYTKDEIRAIAQQIDLRVAAKRDSQEICFIPDKDYARFIEEEAGVAVPPPGNFVRVDGEVIGTHRGITHYTVGQRKGLNLALGHPVFVTEIRPETNEVVIGENEDVFASALVCNQINFMSIADLKEEKRAYAKIRYSHKGASCTLKRTGEDEITVIFDEQQRAITPGQAVVFYEEDYIVGGGTIRRAIKEY</sequence>
<evidence type="ECO:0000256" key="10">
    <source>
        <dbReference type="ARBA" id="ARBA00056575"/>
    </source>
</evidence>
<feature type="region of interest" description="Interaction with tRNA" evidence="11">
    <location>
        <begin position="308"/>
        <end position="309"/>
    </location>
</feature>
<dbReference type="Gene3D" id="2.30.30.280">
    <property type="entry name" value="Adenine nucleotide alpha hydrolases-like domains"/>
    <property type="match status" value="1"/>
</dbReference>
<evidence type="ECO:0000256" key="5">
    <source>
        <dbReference type="ARBA" id="ARBA00022741"/>
    </source>
</evidence>
<name>A0A9D1JEX5_9FIRM</name>
<evidence type="ECO:0000256" key="2">
    <source>
        <dbReference type="ARBA" id="ARBA00022555"/>
    </source>
</evidence>
<evidence type="ECO:0000256" key="9">
    <source>
        <dbReference type="ARBA" id="ARBA00051542"/>
    </source>
</evidence>
<dbReference type="EMBL" id="DVHN01000193">
    <property type="protein sequence ID" value="HIR89971.1"/>
    <property type="molecule type" value="Genomic_DNA"/>
</dbReference>
<evidence type="ECO:0000256" key="8">
    <source>
        <dbReference type="ARBA" id="ARBA00023157"/>
    </source>
</evidence>
<dbReference type="Gene3D" id="3.40.50.620">
    <property type="entry name" value="HUPs"/>
    <property type="match status" value="1"/>
</dbReference>
<gene>
    <name evidence="11 13" type="primary">mnmA</name>
    <name evidence="13" type="ORF">IAC96_13585</name>
</gene>
<comment type="subcellular location">
    <subcellularLocation>
        <location evidence="11">Cytoplasm</location>
    </subcellularLocation>
</comment>
<feature type="domain" description="Rhodanese" evidence="12">
    <location>
        <begin position="5"/>
        <end position="46"/>
    </location>
</feature>
<keyword evidence="1 11" id="KW-0963">Cytoplasm</keyword>
<dbReference type="Pfam" id="PF20258">
    <property type="entry name" value="tRNA_Me_trans_C"/>
    <property type="match status" value="1"/>
</dbReference>
<protein>
    <recommendedName>
        <fullName evidence="11">tRNA-specific 2-thiouridylase MnmA</fullName>
        <ecNumber evidence="11">2.8.1.13</ecNumber>
    </recommendedName>
</protein>
<dbReference type="PROSITE" id="PS50206">
    <property type="entry name" value="RHODANESE_3"/>
    <property type="match status" value="1"/>
</dbReference>
<evidence type="ECO:0000313" key="13">
    <source>
        <dbReference type="EMBL" id="HIR89971.1"/>
    </source>
</evidence>
<dbReference type="PANTHER" id="PTHR11933:SF5">
    <property type="entry name" value="MITOCHONDRIAL TRNA-SPECIFIC 2-THIOURIDYLASE 1"/>
    <property type="match status" value="1"/>
</dbReference>
<evidence type="ECO:0000259" key="12">
    <source>
        <dbReference type="PROSITE" id="PS50206"/>
    </source>
</evidence>
<dbReference type="NCBIfam" id="NF001138">
    <property type="entry name" value="PRK00143.1"/>
    <property type="match status" value="1"/>
</dbReference>
<dbReference type="Pfam" id="PF20259">
    <property type="entry name" value="tRNA_Me_trans_M"/>
    <property type="match status" value="1"/>
</dbReference>
<dbReference type="NCBIfam" id="TIGR00420">
    <property type="entry name" value="trmU"/>
    <property type="match status" value="1"/>
</dbReference>
<keyword evidence="7 11" id="KW-0694">RNA-binding</keyword>
<evidence type="ECO:0000256" key="7">
    <source>
        <dbReference type="ARBA" id="ARBA00022884"/>
    </source>
</evidence>
<comment type="caution">
    <text evidence="13">The sequence shown here is derived from an EMBL/GenBank/DDBJ whole genome shotgun (WGS) entry which is preliminary data.</text>
</comment>
<keyword evidence="8 11" id="KW-1015">Disulfide bond</keyword>
<proteinExistence type="inferred from homology"/>
<dbReference type="InterPro" id="IPR004506">
    <property type="entry name" value="MnmA-like"/>
</dbReference>
<dbReference type="InterPro" id="IPR001763">
    <property type="entry name" value="Rhodanese-like_dom"/>
</dbReference>
<feature type="binding site" evidence="11">
    <location>
        <position position="34"/>
    </location>
    <ligand>
        <name>ATP</name>
        <dbReference type="ChEBI" id="CHEBI:30616"/>
    </ligand>
</feature>
<dbReference type="InterPro" id="IPR023382">
    <property type="entry name" value="MnmA-like_central_sf"/>
</dbReference>
<dbReference type="GO" id="GO:0005737">
    <property type="term" value="C:cytoplasm"/>
    <property type="evidence" value="ECO:0007669"/>
    <property type="project" value="UniProtKB-SubCell"/>
</dbReference>
<evidence type="ECO:0000256" key="3">
    <source>
        <dbReference type="ARBA" id="ARBA00022679"/>
    </source>
</evidence>
<evidence type="ECO:0000256" key="6">
    <source>
        <dbReference type="ARBA" id="ARBA00022840"/>
    </source>
</evidence>
<evidence type="ECO:0000256" key="1">
    <source>
        <dbReference type="ARBA" id="ARBA00022490"/>
    </source>
</evidence>
<dbReference type="FunFam" id="2.40.30.10:FF:000023">
    <property type="entry name" value="tRNA-specific 2-thiouridylase MnmA"/>
    <property type="match status" value="1"/>
</dbReference>
<dbReference type="FunFam" id="3.40.50.620:FF:000115">
    <property type="entry name" value="tRNA-specific 2-thiouridylase MnmA"/>
    <property type="match status" value="1"/>
</dbReference>
<organism evidence="13 14">
    <name type="scientific">Candidatus Fimimorpha faecalis</name>
    <dbReference type="NCBI Taxonomy" id="2840824"/>
    <lineage>
        <taxon>Bacteria</taxon>
        <taxon>Bacillati</taxon>
        <taxon>Bacillota</taxon>
        <taxon>Clostridia</taxon>
        <taxon>Eubacteriales</taxon>
        <taxon>Candidatus Fimimorpha</taxon>
    </lineage>
</organism>
<dbReference type="GO" id="GO:0002143">
    <property type="term" value="P:tRNA wobble position uridine thiolation"/>
    <property type="evidence" value="ECO:0007669"/>
    <property type="project" value="TreeGrafter"/>
</dbReference>
<dbReference type="SUPFAM" id="SSF52402">
    <property type="entry name" value="Adenine nucleotide alpha hydrolases-like"/>
    <property type="match status" value="1"/>
</dbReference>
<dbReference type="Gene3D" id="2.40.30.10">
    <property type="entry name" value="Translation factors"/>
    <property type="match status" value="1"/>
</dbReference>
<keyword evidence="3 11" id="KW-0808">Transferase</keyword>
<feature type="disulfide bond" description="Alternate" evidence="11">
    <location>
        <begin position="104"/>
        <end position="201"/>
    </location>
</feature>
<dbReference type="HAMAP" id="MF_00144">
    <property type="entry name" value="tRNA_thiouridyl_MnmA"/>
    <property type="match status" value="1"/>
</dbReference>
<feature type="active site" description="Nucleophile" evidence="11">
    <location>
        <position position="104"/>
    </location>
</feature>
<dbReference type="InterPro" id="IPR014729">
    <property type="entry name" value="Rossmann-like_a/b/a_fold"/>
</dbReference>
<evidence type="ECO:0000256" key="11">
    <source>
        <dbReference type="HAMAP-Rule" id="MF_00144"/>
    </source>
</evidence>
<dbReference type="Proteomes" id="UP000824201">
    <property type="component" value="Unassembled WGS sequence"/>
</dbReference>
<evidence type="ECO:0000256" key="4">
    <source>
        <dbReference type="ARBA" id="ARBA00022694"/>
    </source>
</evidence>
<feature type="region of interest" description="Interaction with tRNA" evidence="11">
    <location>
        <begin position="151"/>
        <end position="153"/>
    </location>
</feature>
<reference evidence="13" key="1">
    <citation type="submission" date="2020-10" db="EMBL/GenBank/DDBJ databases">
        <authorList>
            <person name="Gilroy R."/>
        </authorList>
    </citation>
    <scope>NUCLEOTIDE SEQUENCE</scope>
    <source>
        <strain evidence="13">ChiW13-3771</strain>
    </source>
</reference>
<comment type="function">
    <text evidence="10 11">Catalyzes the 2-thiolation of uridine at the wobble position (U34) of tRNA, leading to the formation of s(2)U34.</text>
</comment>
<comment type="caution">
    <text evidence="11">Lacks conserved residue(s) required for the propagation of feature annotation.</text>
</comment>
<reference evidence="13" key="2">
    <citation type="journal article" date="2021" name="PeerJ">
        <title>Extensive microbial diversity within the chicken gut microbiome revealed by metagenomics and culture.</title>
        <authorList>
            <person name="Gilroy R."/>
            <person name="Ravi A."/>
            <person name="Getino M."/>
            <person name="Pursley I."/>
            <person name="Horton D.L."/>
            <person name="Alikhan N.F."/>
            <person name="Baker D."/>
            <person name="Gharbi K."/>
            <person name="Hall N."/>
            <person name="Watson M."/>
            <person name="Adriaenssens E.M."/>
            <person name="Foster-Nyarko E."/>
            <person name="Jarju S."/>
            <person name="Secka A."/>
            <person name="Antonio M."/>
            <person name="Oren A."/>
            <person name="Chaudhuri R.R."/>
            <person name="La Ragione R."/>
            <person name="Hildebrand F."/>
            <person name="Pallen M.J."/>
        </authorList>
    </citation>
    <scope>NUCLEOTIDE SEQUENCE</scope>
    <source>
        <strain evidence="13">ChiW13-3771</strain>
    </source>
</reference>
<dbReference type="EC" id="2.8.1.13" evidence="11"/>
<comment type="similarity">
    <text evidence="11">Belongs to the MnmA/TRMU family.</text>
</comment>
<keyword evidence="6 11" id="KW-0067">ATP-binding</keyword>
<feature type="site" description="Interaction with tRNA" evidence="11">
    <location>
        <position position="129"/>
    </location>
</feature>
<dbReference type="GO" id="GO:0005524">
    <property type="term" value="F:ATP binding"/>
    <property type="evidence" value="ECO:0007669"/>
    <property type="project" value="UniProtKB-KW"/>
</dbReference>
<keyword evidence="5 11" id="KW-0547">Nucleotide-binding</keyword>